<evidence type="ECO:0008006" key="2">
    <source>
        <dbReference type="Google" id="ProtNLM"/>
    </source>
</evidence>
<sequence length="146" mass="16379">MERSHYRHAECFGKGWLRRSEGKSEMTMRYRDPVRIPKAEIDHMLASRVPEAMADACLSIAYFEDDWEWVLTRLSGVAFDLNHPVSLRNLAVTCVGHLVRINHAVDVAMVEQLLSRLAGDTAVAGAASDALDDLHMFGVLKARNDN</sequence>
<name>A0A1K0IDL8_CUPNE</name>
<gene>
    <name evidence="1" type="ORF">CNECB9_2360014</name>
</gene>
<protein>
    <recommendedName>
        <fullName evidence="2">HEAT repeat domain-containing protein</fullName>
    </recommendedName>
</protein>
<reference evidence="1" key="1">
    <citation type="submission" date="2016-09" db="EMBL/GenBank/DDBJ databases">
        <authorList>
            <person name="Capua I."/>
            <person name="De Benedictis P."/>
            <person name="Joannis T."/>
            <person name="Lombin L.H."/>
            <person name="Cattoli G."/>
        </authorList>
    </citation>
    <scope>NUCLEOTIDE SEQUENCE</scope>
    <source>
        <strain evidence="1">B9</strain>
    </source>
</reference>
<proteinExistence type="predicted"/>
<dbReference type="CDD" id="cd20694">
    <property type="entry name" value="CdiI_Ct-like"/>
    <property type="match status" value="1"/>
</dbReference>
<organism evidence="1">
    <name type="scientific">Cupriavidus necator</name>
    <name type="common">Alcaligenes eutrophus</name>
    <name type="synonym">Ralstonia eutropha</name>
    <dbReference type="NCBI Taxonomy" id="106590"/>
    <lineage>
        <taxon>Bacteria</taxon>
        <taxon>Pseudomonadati</taxon>
        <taxon>Pseudomonadota</taxon>
        <taxon>Betaproteobacteria</taxon>
        <taxon>Burkholderiales</taxon>
        <taxon>Burkholderiaceae</taxon>
        <taxon>Cupriavidus</taxon>
    </lineage>
</organism>
<accession>A0A1K0IDL8</accession>
<dbReference type="AlphaFoldDB" id="A0A1K0IDL8"/>
<evidence type="ECO:0000313" key="1">
    <source>
        <dbReference type="EMBL" id="SCU75417.1"/>
    </source>
</evidence>
<dbReference type="InterPro" id="IPR049796">
    <property type="entry name" value="CdiI_Ct-like"/>
</dbReference>
<dbReference type="EMBL" id="FMSH01000153">
    <property type="protein sequence ID" value="SCU75417.1"/>
    <property type="molecule type" value="Genomic_DNA"/>
</dbReference>